<proteinExistence type="predicted"/>
<dbReference type="EMBL" id="KB469298">
    <property type="protein sequence ID" value="EPQ58334.1"/>
    <property type="molecule type" value="Genomic_DNA"/>
</dbReference>
<reference evidence="1 2" key="1">
    <citation type="journal article" date="2012" name="Science">
        <title>The Paleozoic origin of enzymatic lignin decomposition reconstructed from 31 fungal genomes.</title>
        <authorList>
            <person name="Floudas D."/>
            <person name="Binder M."/>
            <person name="Riley R."/>
            <person name="Barry K."/>
            <person name="Blanchette R.A."/>
            <person name="Henrissat B."/>
            <person name="Martinez A.T."/>
            <person name="Otillar R."/>
            <person name="Spatafora J.W."/>
            <person name="Yadav J.S."/>
            <person name="Aerts A."/>
            <person name="Benoit I."/>
            <person name="Boyd A."/>
            <person name="Carlson A."/>
            <person name="Copeland A."/>
            <person name="Coutinho P.M."/>
            <person name="de Vries R.P."/>
            <person name="Ferreira P."/>
            <person name="Findley K."/>
            <person name="Foster B."/>
            <person name="Gaskell J."/>
            <person name="Glotzer D."/>
            <person name="Gorecki P."/>
            <person name="Heitman J."/>
            <person name="Hesse C."/>
            <person name="Hori C."/>
            <person name="Igarashi K."/>
            <person name="Jurgens J.A."/>
            <person name="Kallen N."/>
            <person name="Kersten P."/>
            <person name="Kohler A."/>
            <person name="Kuees U."/>
            <person name="Kumar T.K.A."/>
            <person name="Kuo A."/>
            <person name="LaButti K."/>
            <person name="Larrondo L.F."/>
            <person name="Lindquist E."/>
            <person name="Ling A."/>
            <person name="Lombard V."/>
            <person name="Lucas S."/>
            <person name="Lundell T."/>
            <person name="Martin R."/>
            <person name="McLaughlin D.J."/>
            <person name="Morgenstern I."/>
            <person name="Morin E."/>
            <person name="Murat C."/>
            <person name="Nagy L.G."/>
            <person name="Nolan M."/>
            <person name="Ohm R.A."/>
            <person name="Patyshakuliyeva A."/>
            <person name="Rokas A."/>
            <person name="Ruiz-Duenas F.J."/>
            <person name="Sabat G."/>
            <person name="Salamov A."/>
            <person name="Samejima M."/>
            <person name="Schmutz J."/>
            <person name="Slot J.C."/>
            <person name="St John F."/>
            <person name="Stenlid J."/>
            <person name="Sun H."/>
            <person name="Sun S."/>
            <person name="Syed K."/>
            <person name="Tsang A."/>
            <person name="Wiebenga A."/>
            <person name="Young D."/>
            <person name="Pisabarro A."/>
            <person name="Eastwood D.C."/>
            <person name="Martin F."/>
            <person name="Cullen D."/>
            <person name="Grigoriev I.V."/>
            <person name="Hibbett D.S."/>
        </authorList>
    </citation>
    <scope>NUCLEOTIDE SEQUENCE [LARGE SCALE GENOMIC DNA]</scope>
    <source>
        <strain evidence="1 2">ATCC 11539</strain>
    </source>
</reference>
<organism evidence="1 2">
    <name type="scientific">Gloeophyllum trabeum (strain ATCC 11539 / FP-39264 / Madison 617)</name>
    <name type="common">Brown rot fungus</name>
    <dbReference type="NCBI Taxonomy" id="670483"/>
    <lineage>
        <taxon>Eukaryota</taxon>
        <taxon>Fungi</taxon>
        <taxon>Dikarya</taxon>
        <taxon>Basidiomycota</taxon>
        <taxon>Agaricomycotina</taxon>
        <taxon>Agaricomycetes</taxon>
        <taxon>Gloeophyllales</taxon>
        <taxon>Gloeophyllaceae</taxon>
        <taxon>Gloeophyllum</taxon>
    </lineage>
</organism>
<keyword evidence="2" id="KW-1185">Reference proteome</keyword>
<accession>S7RY52</accession>
<evidence type="ECO:0000313" key="1">
    <source>
        <dbReference type="EMBL" id="EPQ58334.1"/>
    </source>
</evidence>
<name>S7RY52_GLOTA</name>
<evidence type="ECO:0000313" key="2">
    <source>
        <dbReference type="Proteomes" id="UP000030669"/>
    </source>
</evidence>
<protein>
    <submittedName>
        <fullName evidence="1">Uncharacterized protein</fullName>
    </submittedName>
</protein>
<dbReference type="KEGG" id="gtr:GLOTRDRAFT_110141"/>
<dbReference type="RefSeq" id="XP_007863540.1">
    <property type="nucleotide sequence ID" value="XM_007865349.1"/>
</dbReference>
<sequence length="66" mass="7092">MSRDLPNAAVSAAAASHLANNMGGAGPPQFIRRTFFLDETGHRAVRVLGTPPRAFKVTAFRTRLAK</sequence>
<dbReference type="HOGENOM" id="CLU_2831423_0_0_1"/>
<dbReference type="AlphaFoldDB" id="S7RY52"/>
<dbReference type="GeneID" id="19299155"/>
<gene>
    <name evidence="1" type="ORF">GLOTRDRAFT_110141</name>
</gene>
<dbReference type="Proteomes" id="UP000030669">
    <property type="component" value="Unassembled WGS sequence"/>
</dbReference>